<dbReference type="EMBL" id="JABANO010021853">
    <property type="protein sequence ID" value="KAF4726120.1"/>
    <property type="molecule type" value="Genomic_DNA"/>
</dbReference>
<name>A0A7J6S261_PEROL</name>
<dbReference type="Proteomes" id="UP000553632">
    <property type="component" value="Unassembled WGS sequence"/>
</dbReference>
<feature type="transmembrane region" description="Helical" evidence="1">
    <location>
        <begin position="70"/>
        <end position="92"/>
    </location>
</feature>
<feature type="transmembrane region" description="Helical" evidence="1">
    <location>
        <begin position="121"/>
        <end position="140"/>
    </location>
</feature>
<proteinExistence type="predicted"/>
<accession>A0A7J6S261</accession>
<sequence>MKVVSLDLKYWQKTSREKILIKAEVEFSDFETPSARQMSGEALWEYTLKIRWGGMSHIGVMDSFAFPWNFYLIVFAATSFLLLAVMALFWAYNWTFSLIKFPPKVTDSRYLRLICKPVSKGALLAVLPCLPTLMLLIMFVRGTIG</sequence>
<gene>
    <name evidence="2" type="ORF">FOZ63_020409</name>
</gene>
<keyword evidence="1" id="KW-1133">Transmembrane helix</keyword>
<dbReference type="AlphaFoldDB" id="A0A7J6S261"/>
<keyword evidence="3" id="KW-1185">Reference proteome</keyword>
<evidence type="ECO:0000313" key="3">
    <source>
        <dbReference type="Proteomes" id="UP000553632"/>
    </source>
</evidence>
<comment type="caution">
    <text evidence="2">The sequence shown here is derived from an EMBL/GenBank/DDBJ whole genome shotgun (WGS) entry which is preliminary data.</text>
</comment>
<feature type="non-terminal residue" evidence="2">
    <location>
        <position position="1"/>
    </location>
</feature>
<reference evidence="2 3" key="1">
    <citation type="submission" date="2020-04" db="EMBL/GenBank/DDBJ databases">
        <title>Perkinsus olseni comparative genomics.</title>
        <authorList>
            <person name="Bogema D.R."/>
        </authorList>
    </citation>
    <scope>NUCLEOTIDE SEQUENCE [LARGE SCALE GENOMIC DNA]</scope>
    <source>
        <strain evidence="2 3">ATCC PRA-207</strain>
    </source>
</reference>
<organism evidence="2 3">
    <name type="scientific">Perkinsus olseni</name>
    <name type="common">Perkinsus atlanticus</name>
    <dbReference type="NCBI Taxonomy" id="32597"/>
    <lineage>
        <taxon>Eukaryota</taxon>
        <taxon>Sar</taxon>
        <taxon>Alveolata</taxon>
        <taxon>Perkinsozoa</taxon>
        <taxon>Perkinsea</taxon>
        <taxon>Perkinsida</taxon>
        <taxon>Perkinsidae</taxon>
        <taxon>Perkinsus</taxon>
    </lineage>
</organism>
<evidence type="ECO:0000256" key="1">
    <source>
        <dbReference type="SAM" id="Phobius"/>
    </source>
</evidence>
<keyword evidence="1" id="KW-0472">Membrane</keyword>
<protein>
    <submittedName>
        <fullName evidence="2">Uncharacterized protein</fullName>
    </submittedName>
</protein>
<evidence type="ECO:0000313" key="2">
    <source>
        <dbReference type="EMBL" id="KAF4726120.1"/>
    </source>
</evidence>
<keyword evidence="1" id="KW-0812">Transmembrane</keyword>